<gene>
    <name evidence="2" type="ORF">B0J15DRAFT_146646</name>
</gene>
<evidence type="ECO:0000313" key="3">
    <source>
        <dbReference type="Proteomes" id="UP000736672"/>
    </source>
</evidence>
<accession>A0A9P9GG49</accession>
<evidence type="ECO:0000313" key="2">
    <source>
        <dbReference type="EMBL" id="KAH7237369.1"/>
    </source>
</evidence>
<evidence type="ECO:0000256" key="1">
    <source>
        <dbReference type="SAM" id="SignalP"/>
    </source>
</evidence>
<dbReference type="EMBL" id="JAGTJS010000023">
    <property type="protein sequence ID" value="KAH7237369.1"/>
    <property type="molecule type" value="Genomic_DNA"/>
</dbReference>
<name>A0A9P9GG49_FUSSL</name>
<keyword evidence="1" id="KW-0732">Signal</keyword>
<dbReference type="AlphaFoldDB" id="A0A9P9GG49"/>
<comment type="caution">
    <text evidence="2">The sequence shown here is derived from an EMBL/GenBank/DDBJ whole genome shotgun (WGS) entry which is preliminary data.</text>
</comment>
<organism evidence="2 3">
    <name type="scientific">Fusarium solani</name>
    <name type="common">Filamentous fungus</name>
    <dbReference type="NCBI Taxonomy" id="169388"/>
    <lineage>
        <taxon>Eukaryota</taxon>
        <taxon>Fungi</taxon>
        <taxon>Dikarya</taxon>
        <taxon>Ascomycota</taxon>
        <taxon>Pezizomycotina</taxon>
        <taxon>Sordariomycetes</taxon>
        <taxon>Hypocreomycetidae</taxon>
        <taxon>Hypocreales</taxon>
        <taxon>Nectriaceae</taxon>
        <taxon>Fusarium</taxon>
        <taxon>Fusarium solani species complex</taxon>
    </lineage>
</organism>
<evidence type="ECO:0008006" key="4">
    <source>
        <dbReference type="Google" id="ProtNLM"/>
    </source>
</evidence>
<feature type="signal peptide" evidence="1">
    <location>
        <begin position="1"/>
        <end position="25"/>
    </location>
</feature>
<feature type="chain" id="PRO_5040399927" description="Secreted protein" evidence="1">
    <location>
        <begin position="26"/>
        <end position="80"/>
    </location>
</feature>
<protein>
    <recommendedName>
        <fullName evidence="4">Secreted protein</fullName>
    </recommendedName>
</protein>
<sequence length="80" mass="8901">MFILGLLAWCLKSLWLVISTMRLSSNPGEGYACFEVPSETPRVNNLLMKTVMTFRSSSIGSLCASRPEEPAYMTRLEGNP</sequence>
<proteinExistence type="predicted"/>
<dbReference type="Proteomes" id="UP000736672">
    <property type="component" value="Unassembled WGS sequence"/>
</dbReference>
<keyword evidence="3" id="KW-1185">Reference proteome</keyword>
<reference evidence="2" key="1">
    <citation type="journal article" date="2021" name="Nat. Commun.">
        <title>Genetic determinants of endophytism in the Arabidopsis root mycobiome.</title>
        <authorList>
            <person name="Mesny F."/>
            <person name="Miyauchi S."/>
            <person name="Thiergart T."/>
            <person name="Pickel B."/>
            <person name="Atanasova L."/>
            <person name="Karlsson M."/>
            <person name="Huettel B."/>
            <person name="Barry K.W."/>
            <person name="Haridas S."/>
            <person name="Chen C."/>
            <person name="Bauer D."/>
            <person name="Andreopoulos W."/>
            <person name="Pangilinan J."/>
            <person name="LaButti K."/>
            <person name="Riley R."/>
            <person name="Lipzen A."/>
            <person name="Clum A."/>
            <person name="Drula E."/>
            <person name="Henrissat B."/>
            <person name="Kohler A."/>
            <person name="Grigoriev I.V."/>
            <person name="Martin F.M."/>
            <person name="Hacquard S."/>
        </authorList>
    </citation>
    <scope>NUCLEOTIDE SEQUENCE</scope>
    <source>
        <strain evidence="2">FSSC 5 MPI-SDFR-AT-0091</strain>
    </source>
</reference>